<feature type="transmembrane region" description="Helical" evidence="13">
    <location>
        <begin position="410"/>
        <end position="431"/>
    </location>
</feature>
<evidence type="ECO:0000256" key="7">
    <source>
        <dbReference type="ARBA" id="ARBA00022475"/>
    </source>
</evidence>
<dbReference type="EMBL" id="RHHQ01000018">
    <property type="protein sequence ID" value="RNB83309.1"/>
    <property type="molecule type" value="Genomic_DNA"/>
</dbReference>
<evidence type="ECO:0000313" key="15">
    <source>
        <dbReference type="Proteomes" id="UP000271031"/>
    </source>
</evidence>
<dbReference type="GO" id="GO:0005886">
    <property type="term" value="C:plasma membrane"/>
    <property type="evidence" value="ECO:0007669"/>
    <property type="project" value="UniProtKB-SubCell"/>
</dbReference>
<keyword evidence="9 13" id="KW-1133">Transmembrane helix</keyword>
<evidence type="ECO:0000256" key="9">
    <source>
        <dbReference type="ARBA" id="ARBA00022989"/>
    </source>
</evidence>
<feature type="transmembrane region" description="Helical" evidence="13">
    <location>
        <begin position="158"/>
        <end position="177"/>
    </location>
</feature>
<feature type="transmembrane region" description="Helical" evidence="13">
    <location>
        <begin position="274"/>
        <end position="297"/>
    </location>
</feature>
<feature type="transmembrane region" description="Helical" evidence="13">
    <location>
        <begin position="35"/>
        <end position="57"/>
    </location>
</feature>
<evidence type="ECO:0000256" key="8">
    <source>
        <dbReference type="ARBA" id="ARBA00022692"/>
    </source>
</evidence>
<accession>A0A3M8D6G2</accession>
<dbReference type="PIRSF" id="PIRSF006603">
    <property type="entry name" value="DinF"/>
    <property type="match status" value="1"/>
</dbReference>
<dbReference type="CDD" id="cd13137">
    <property type="entry name" value="MATE_NorM_like"/>
    <property type="match status" value="1"/>
</dbReference>
<dbReference type="RefSeq" id="WP_122920041.1">
    <property type="nucleotide sequence ID" value="NZ_RHHQ01000018.1"/>
</dbReference>
<dbReference type="GO" id="GO:0006811">
    <property type="term" value="P:monoatomic ion transport"/>
    <property type="evidence" value="ECO:0007669"/>
    <property type="project" value="UniProtKB-KW"/>
</dbReference>
<dbReference type="OrthoDB" id="9806302at2"/>
<proteinExistence type="inferred from homology"/>
<evidence type="ECO:0000256" key="6">
    <source>
        <dbReference type="ARBA" id="ARBA00022449"/>
    </source>
</evidence>
<dbReference type="AlphaFoldDB" id="A0A3M8D6G2"/>
<evidence type="ECO:0000313" key="14">
    <source>
        <dbReference type="EMBL" id="RNB83309.1"/>
    </source>
</evidence>
<dbReference type="InterPro" id="IPR048279">
    <property type="entry name" value="MdtK-like"/>
</dbReference>
<dbReference type="NCBIfam" id="TIGR00797">
    <property type="entry name" value="matE"/>
    <property type="match status" value="1"/>
</dbReference>
<evidence type="ECO:0000256" key="2">
    <source>
        <dbReference type="ARBA" id="ARBA00004651"/>
    </source>
</evidence>
<feature type="transmembrane region" description="Helical" evidence="13">
    <location>
        <begin position="189"/>
        <end position="210"/>
    </location>
</feature>
<keyword evidence="5" id="KW-0813">Transport</keyword>
<feature type="transmembrane region" description="Helical" evidence="13">
    <location>
        <begin position="344"/>
        <end position="368"/>
    </location>
</feature>
<feature type="transmembrane region" description="Helical" evidence="13">
    <location>
        <begin position="380"/>
        <end position="404"/>
    </location>
</feature>
<protein>
    <recommendedName>
        <fullName evidence="4">Probable multidrug resistance protein NorM</fullName>
    </recommendedName>
    <alternativeName>
        <fullName evidence="12">Multidrug-efflux transporter</fullName>
    </alternativeName>
</protein>
<keyword evidence="15" id="KW-1185">Reference proteome</keyword>
<feature type="transmembrane region" description="Helical" evidence="13">
    <location>
        <begin position="318"/>
        <end position="338"/>
    </location>
</feature>
<evidence type="ECO:0000256" key="10">
    <source>
        <dbReference type="ARBA" id="ARBA00023065"/>
    </source>
</evidence>
<comment type="caution">
    <text evidence="14">The sequence shown here is derived from an EMBL/GenBank/DDBJ whole genome shotgun (WGS) entry which is preliminary data.</text>
</comment>
<dbReference type="InterPro" id="IPR002528">
    <property type="entry name" value="MATE_fam"/>
</dbReference>
<name>A0A3M8D6G2_9BACL</name>
<evidence type="ECO:0000256" key="3">
    <source>
        <dbReference type="ARBA" id="ARBA00010199"/>
    </source>
</evidence>
<dbReference type="PANTHER" id="PTHR43298">
    <property type="entry name" value="MULTIDRUG RESISTANCE PROTEIN NORM-RELATED"/>
    <property type="match status" value="1"/>
</dbReference>
<dbReference type="PANTHER" id="PTHR43298:SF2">
    <property type="entry name" value="FMN_FAD EXPORTER YEEO-RELATED"/>
    <property type="match status" value="1"/>
</dbReference>
<dbReference type="GO" id="GO:0015297">
    <property type="term" value="F:antiporter activity"/>
    <property type="evidence" value="ECO:0007669"/>
    <property type="project" value="UniProtKB-KW"/>
</dbReference>
<keyword evidence="6" id="KW-0050">Antiport</keyword>
<comment type="function">
    <text evidence="1">Multidrug efflux pump.</text>
</comment>
<comment type="subcellular location">
    <subcellularLocation>
        <location evidence="2">Cell membrane</location>
        <topology evidence="2">Multi-pass membrane protein</topology>
    </subcellularLocation>
</comment>
<comment type="similarity">
    <text evidence="3">Belongs to the multi antimicrobial extrusion (MATE) (TC 2.A.66.1) family.</text>
</comment>
<evidence type="ECO:0000256" key="11">
    <source>
        <dbReference type="ARBA" id="ARBA00023136"/>
    </source>
</evidence>
<dbReference type="Pfam" id="PF01554">
    <property type="entry name" value="MatE"/>
    <property type="match status" value="2"/>
</dbReference>
<keyword evidence="7" id="KW-1003">Cell membrane</keyword>
<feature type="transmembrane region" description="Helical" evidence="13">
    <location>
        <begin position="86"/>
        <end position="109"/>
    </location>
</feature>
<evidence type="ECO:0000256" key="1">
    <source>
        <dbReference type="ARBA" id="ARBA00003408"/>
    </source>
</evidence>
<dbReference type="Proteomes" id="UP000271031">
    <property type="component" value="Unassembled WGS sequence"/>
</dbReference>
<feature type="transmembrane region" description="Helical" evidence="13">
    <location>
        <begin position="244"/>
        <end position="262"/>
    </location>
</feature>
<organism evidence="14 15">
    <name type="scientific">Brevibacillus fluminis</name>
    <dbReference type="NCBI Taxonomy" id="511487"/>
    <lineage>
        <taxon>Bacteria</taxon>
        <taxon>Bacillati</taxon>
        <taxon>Bacillota</taxon>
        <taxon>Bacilli</taxon>
        <taxon>Bacillales</taxon>
        <taxon>Paenibacillaceae</taxon>
        <taxon>Brevibacillus</taxon>
    </lineage>
</organism>
<evidence type="ECO:0000256" key="13">
    <source>
        <dbReference type="SAM" id="Phobius"/>
    </source>
</evidence>
<evidence type="ECO:0000256" key="5">
    <source>
        <dbReference type="ARBA" id="ARBA00022448"/>
    </source>
</evidence>
<gene>
    <name evidence="14" type="ORF">EDM56_21810</name>
</gene>
<feature type="transmembrane region" description="Helical" evidence="13">
    <location>
        <begin position="129"/>
        <end position="146"/>
    </location>
</feature>
<reference evidence="14 15" key="1">
    <citation type="submission" date="2018-10" db="EMBL/GenBank/DDBJ databases">
        <title>Phylogenomics of Brevibacillus.</title>
        <authorList>
            <person name="Dunlap C."/>
        </authorList>
    </citation>
    <scope>NUCLEOTIDE SEQUENCE [LARGE SCALE GENOMIC DNA]</scope>
    <source>
        <strain evidence="14 15">JCM 15716</strain>
    </source>
</reference>
<sequence>MRNWKNILWLSIPSVASFATGTVTGTVNLIMVGQLGVLAIAIVGVCNIIMYNVWGFISGIGHTVNYLVAQNYGANDSKKAVERTHIALYLCLFIGLFVFLLGTFGAGWLLKLMGGSSELIQQGEDYLRIRFWAMIFSTLSFVFHGFMRGIGDTKTPMVFSITSNALMIFFTYTLTYGKWGLPELGLPGAAWSIFIGELVGLIGCILVYFVKLHPQFHTRAVIPINRQEAKLISWESFKLGGQELALALSMFIFTMFVTRLGTVPLAANEIALSVMAFGFMPAFAFGSTATILVGQYIGKGNAQMARRMGTETATIGSLFILLLGLVEFLLAEPIARIYTTDPDVYHLAAFLIEISAFLQVFDGLLNFYAGGLRGIGDTGFLFKTSLVLCFAMFVPLTYLLTFVFGLNSVGAWISLYTFLMAFGIIVMIRFYKVDWAKVMPKSTEA</sequence>
<dbReference type="GO" id="GO:0042910">
    <property type="term" value="F:xenobiotic transmembrane transporter activity"/>
    <property type="evidence" value="ECO:0007669"/>
    <property type="project" value="InterPro"/>
</dbReference>
<keyword evidence="10" id="KW-0406">Ion transport</keyword>
<evidence type="ECO:0000256" key="12">
    <source>
        <dbReference type="ARBA" id="ARBA00031636"/>
    </source>
</evidence>
<dbReference type="InterPro" id="IPR050222">
    <property type="entry name" value="MATE_MdtK"/>
</dbReference>
<keyword evidence="11 13" id="KW-0472">Membrane</keyword>
<evidence type="ECO:0000256" key="4">
    <source>
        <dbReference type="ARBA" id="ARBA00020268"/>
    </source>
</evidence>
<keyword evidence="8 13" id="KW-0812">Transmembrane</keyword>